<organism evidence="1 2">
    <name type="scientific">Parabacteroides merdae</name>
    <dbReference type="NCBI Taxonomy" id="46503"/>
    <lineage>
        <taxon>Bacteria</taxon>
        <taxon>Pseudomonadati</taxon>
        <taxon>Bacteroidota</taxon>
        <taxon>Bacteroidia</taxon>
        <taxon>Bacteroidales</taxon>
        <taxon>Tannerellaceae</taxon>
        <taxon>Parabacteroides</taxon>
    </lineage>
</organism>
<accession>A0AA43W1A4</accession>
<dbReference type="PANTHER" id="PTHR23416">
    <property type="entry name" value="SIALIC ACID SYNTHASE-RELATED"/>
    <property type="match status" value="1"/>
</dbReference>
<protein>
    <recommendedName>
        <fullName evidence="3">Acyltransferase</fullName>
    </recommendedName>
</protein>
<dbReference type="Gene3D" id="2.160.10.10">
    <property type="entry name" value="Hexapeptide repeat proteins"/>
    <property type="match status" value="1"/>
</dbReference>
<sequence length="170" mass="18714">MCSLGYRNGSADAGAGKRSCLLFGERGTLTVADKFFLANDFHMSIYGSVKAGKNVHFNHGLILNCRGSIVIGNDCLFGWRVTLLDNDGHEFAIDGRMRQAVKDIEIGDNVWCAAEAAVLKGTYIRRDSIIGYGTVVSGEYPECAVISLPRNKVLQHNEILWHLSVMSFEK</sequence>
<reference evidence="1 2" key="1">
    <citation type="journal article" date="2019" name="Nat. Med.">
        <title>A library of human gut bacterial isolates paired with longitudinal multiomics data enables mechanistic microbiome research.</title>
        <authorList>
            <person name="Poyet M."/>
            <person name="Groussin M."/>
            <person name="Gibbons S.M."/>
            <person name="Avila-Pacheco J."/>
            <person name="Jiang X."/>
            <person name="Kearney S.M."/>
            <person name="Perrotta A.R."/>
            <person name="Berdy B."/>
            <person name="Zhao S."/>
            <person name="Lieberman T.D."/>
            <person name="Swanson P.K."/>
            <person name="Smith M."/>
            <person name="Roesemann S."/>
            <person name="Alexander J.E."/>
            <person name="Rich S.A."/>
            <person name="Livny J."/>
            <person name="Vlamakis H."/>
            <person name="Clish C."/>
            <person name="Bullock K."/>
            <person name="Deik A."/>
            <person name="Scott J."/>
            <person name="Pierce K.A."/>
            <person name="Xavier R.J."/>
            <person name="Alm E.J."/>
        </authorList>
    </citation>
    <scope>NUCLEOTIDE SEQUENCE [LARGE SCALE GENOMIC DNA]</scope>
    <source>
        <strain evidence="1 2">BIOML-A16</strain>
    </source>
</reference>
<dbReference type="Proteomes" id="UP000448908">
    <property type="component" value="Unassembled WGS sequence"/>
</dbReference>
<dbReference type="InterPro" id="IPR011004">
    <property type="entry name" value="Trimer_LpxA-like_sf"/>
</dbReference>
<dbReference type="EMBL" id="WNDA01000003">
    <property type="protein sequence ID" value="MTU68057.1"/>
    <property type="molecule type" value="Genomic_DNA"/>
</dbReference>
<name>A0AA43W1A4_9BACT</name>
<evidence type="ECO:0000313" key="1">
    <source>
        <dbReference type="EMBL" id="MTU68057.1"/>
    </source>
</evidence>
<dbReference type="CDD" id="cd04647">
    <property type="entry name" value="LbH_MAT_like"/>
    <property type="match status" value="1"/>
</dbReference>
<gene>
    <name evidence="1" type="ORF">GMD92_02915</name>
</gene>
<dbReference type="RefSeq" id="WP_155156065.1">
    <property type="nucleotide sequence ID" value="NZ_WNCS01000023.1"/>
</dbReference>
<evidence type="ECO:0008006" key="3">
    <source>
        <dbReference type="Google" id="ProtNLM"/>
    </source>
</evidence>
<evidence type="ECO:0000313" key="2">
    <source>
        <dbReference type="Proteomes" id="UP000448908"/>
    </source>
</evidence>
<dbReference type="AlphaFoldDB" id="A0AA43W1A4"/>
<dbReference type="InterPro" id="IPR051159">
    <property type="entry name" value="Hexapeptide_acetyltransf"/>
</dbReference>
<comment type="caution">
    <text evidence="1">The sequence shown here is derived from an EMBL/GenBank/DDBJ whole genome shotgun (WGS) entry which is preliminary data.</text>
</comment>
<dbReference type="SUPFAM" id="SSF51161">
    <property type="entry name" value="Trimeric LpxA-like enzymes"/>
    <property type="match status" value="1"/>
</dbReference>
<proteinExistence type="predicted"/>